<proteinExistence type="predicted"/>
<dbReference type="RefSeq" id="WP_028327257.1">
    <property type="nucleotide sequence ID" value="NZ_LT906453.1"/>
</dbReference>
<name>A0A239V7V3_9MICO</name>
<dbReference type="GeneID" id="63460622"/>
<dbReference type="KEGG" id="dco:SAMEA4475696_0372"/>
<dbReference type="Proteomes" id="UP000242637">
    <property type="component" value="Chromosome 1"/>
</dbReference>
<sequence length="70" mass="7100">MNSYSCGNIDIAPGASTTCLAPVYTLTSSDITNSTTITNTATATAITYRGDIITGQDTNTTNLATAPAPP</sequence>
<keyword evidence="2" id="KW-1185">Reference proteome</keyword>
<evidence type="ECO:0000313" key="1">
    <source>
        <dbReference type="EMBL" id="SNV18116.1"/>
    </source>
</evidence>
<dbReference type="EMBL" id="LT906453">
    <property type="protein sequence ID" value="SNV18116.1"/>
    <property type="molecule type" value="Genomic_DNA"/>
</dbReference>
<reference evidence="1 2" key="1">
    <citation type="submission" date="2017-06" db="EMBL/GenBank/DDBJ databases">
        <authorList>
            <consortium name="Pathogen Informatics"/>
        </authorList>
    </citation>
    <scope>NUCLEOTIDE SEQUENCE [LARGE SCALE GENOMIC DNA]</scope>
    <source>
        <strain evidence="1 2">NCTC13039</strain>
    </source>
</reference>
<dbReference type="AlphaFoldDB" id="A0A239V7V3"/>
<accession>A0A239V7V3</accession>
<evidence type="ECO:0000313" key="2">
    <source>
        <dbReference type="Proteomes" id="UP000242637"/>
    </source>
</evidence>
<dbReference type="STRING" id="1121387.GCA_000429885_01343"/>
<gene>
    <name evidence="1" type="ORF">SAMEA4475696_00372</name>
</gene>
<organism evidence="1 2">
    <name type="scientific">Dermatophilus congolensis</name>
    <dbReference type="NCBI Taxonomy" id="1863"/>
    <lineage>
        <taxon>Bacteria</taxon>
        <taxon>Bacillati</taxon>
        <taxon>Actinomycetota</taxon>
        <taxon>Actinomycetes</taxon>
        <taxon>Micrococcales</taxon>
        <taxon>Dermatophilaceae</taxon>
        <taxon>Dermatophilus</taxon>
    </lineage>
</organism>
<protein>
    <submittedName>
        <fullName evidence="1">Uncharacterized protein</fullName>
    </submittedName>
</protein>